<organism evidence="10 11">
    <name type="scientific">Tegillarca granosa</name>
    <name type="common">Malaysian cockle</name>
    <name type="synonym">Anadara granosa</name>
    <dbReference type="NCBI Taxonomy" id="220873"/>
    <lineage>
        <taxon>Eukaryota</taxon>
        <taxon>Metazoa</taxon>
        <taxon>Spiralia</taxon>
        <taxon>Lophotrochozoa</taxon>
        <taxon>Mollusca</taxon>
        <taxon>Bivalvia</taxon>
        <taxon>Autobranchia</taxon>
        <taxon>Pteriomorphia</taxon>
        <taxon>Arcoida</taxon>
        <taxon>Arcoidea</taxon>
        <taxon>Arcidae</taxon>
        <taxon>Tegillarca</taxon>
    </lineage>
</organism>
<dbReference type="PANTHER" id="PTHR24270:SF8">
    <property type="entry name" value="LD11117P-RELATED"/>
    <property type="match status" value="1"/>
</dbReference>
<dbReference type="EMBL" id="JARBDR010000923">
    <property type="protein sequence ID" value="KAJ8298213.1"/>
    <property type="molecule type" value="Genomic_DNA"/>
</dbReference>
<evidence type="ECO:0000256" key="9">
    <source>
        <dbReference type="SAM" id="Phobius"/>
    </source>
</evidence>
<evidence type="ECO:0000256" key="1">
    <source>
        <dbReference type="ARBA" id="ARBA00004167"/>
    </source>
</evidence>
<feature type="disulfide bond" evidence="8">
    <location>
        <begin position="404"/>
        <end position="419"/>
    </location>
</feature>
<evidence type="ECO:0000256" key="2">
    <source>
        <dbReference type="ARBA" id="ARBA00004308"/>
    </source>
</evidence>
<dbReference type="Proteomes" id="UP001217089">
    <property type="component" value="Unassembled WGS sequence"/>
</dbReference>
<evidence type="ECO:0000313" key="11">
    <source>
        <dbReference type="Proteomes" id="UP001217089"/>
    </source>
</evidence>
<feature type="disulfide bond" evidence="8">
    <location>
        <begin position="367"/>
        <end position="382"/>
    </location>
</feature>
<evidence type="ECO:0000256" key="7">
    <source>
        <dbReference type="ARBA" id="ARBA00023157"/>
    </source>
</evidence>
<dbReference type="SUPFAM" id="SSF57424">
    <property type="entry name" value="LDL receptor-like module"/>
    <property type="match status" value="6"/>
</dbReference>
<name>A0ABQ9E4H2_TEGGR</name>
<comment type="caution">
    <text evidence="8">Lacks conserved residue(s) required for the propagation of feature annotation.</text>
</comment>
<evidence type="ECO:0000256" key="8">
    <source>
        <dbReference type="PROSITE-ProRule" id="PRU00124"/>
    </source>
</evidence>
<dbReference type="InterPro" id="IPR036772">
    <property type="entry name" value="SRCR-like_dom_sf"/>
</dbReference>
<keyword evidence="5 9" id="KW-1133">Transmembrane helix</keyword>
<keyword evidence="11" id="KW-1185">Reference proteome</keyword>
<protein>
    <submittedName>
        <fullName evidence="10">Uncharacterized protein</fullName>
    </submittedName>
</protein>
<keyword evidence="6 9" id="KW-0472">Membrane</keyword>
<feature type="disulfide bond" evidence="8">
    <location>
        <begin position="329"/>
        <end position="344"/>
    </location>
</feature>
<comment type="subcellular location">
    <subcellularLocation>
        <location evidence="2">Endomembrane system</location>
    </subcellularLocation>
    <subcellularLocation>
        <location evidence="1">Membrane</location>
        <topology evidence="1">Single-pass membrane protein</topology>
    </subcellularLocation>
</comment>
<feature type="disulfide bond" evidence="8">
    <location>
        <begin position="208"/>
        <end position="226"/>
    </location>
</feature>
<dbReference type="Pfam" id="PF00057">
    <property type="entry name" value="Ldl_recept_a"/>
    <property type="match status" value="3"/>
</dbReference>
<accession>A0ABQ9E4H2</accession>
<feature type="disulfide bond" evidence="8">
    <location>
        <begin position="385"/>
        <end position="397"/>
    </location>
</feature>
<dbReference type="SMART" id="SM00192">
    <property type="entry name" value="LDLa"/>
    <property type="match status" value="6"/>
</dbReference>
<dbReference type="PANTHER" id="PTHR24270">
    <property type="entry name" value="LOW-DENSITY LIPOPROTEIN RECEPTOR-RELATED"/>
    <property type="match status" value="1"/>
</dbReference>
<keyword evidence="3 9" id="KW-0812">Transmembrane</keyword>
<dbReference type="InterPro" id="IPR036055">
    <property type="entry name" value="LDL_receptor-like_sf"/>
</dbReference>
<dbReference type="InterPro" id="IPR050685">
    <property type="entry name" value="LDLR"/>
</dbReference>
<feature type="disulfide bond" evidence="8">
    <location>
        <begin position="238"/>
        <end position="250"/>
    </location>
</feature>
<reference evidence="10 11" key="1">
    <citation type="submission" date="2022-12" db="EMBL/GenBank/DDBJ databases">
        <title>Chromosome-level genome of Tegillarca granosa.</title>
        <authorList>
            <person name="Kim J."/>
        </authorList>
    </citation>
    <scope>NUCLEOTIDE SEQUENCE [LARGE SCALE GENOMIC DNA]</scope>
    <source>
        <strain evidence="10">Teg-2019</strain>
        <tissue evidence="10">Adductor muscle</tissue>
    </source>
</reference>
<feature type="disulfide bond" evidence="8">
    <location>
        <begin position="245"/>
        <end position="263"/>
    </location>
</feature>
<feature type="disulfide bond" evidence="8">
    <location>
        <begin position="317"/>
        <end position="335"/>
    </location>
</feature>
<feature type="disulfide bond" evidence="8">
    <location>
        <begin position="392"/>
        <end position="410"/>
    </location>
</feature>
<evidence type="ECO:0000256" key="3">
    <source>
        <dbReference type="ARBA" id="ARBA00022692"/>
    </source>
</evidence>
<gene>
    <name evidence="10" type="ORF">KUTeg_024744</name>
</gene>
<evidence type="ECO:0000256" key="4">
    <source>
        <dbReference type="ARBA" id="ARBA00022737"/>
    </source>
</evidence>
<evidence type="ECO:0000256" key="6">
    <source>
        <dbReference type="ARBA" id="ARBA00023136"/>
    </source>
</evidence>
<keyword evidence="4" id="KW-0677">Repeat</keyword>
<dbReference type="PRINTS" id="PR00261">
    <property type="entry name" value="LDLRECEPTOR"/>
</dbReference>
<dbReference type="Gene3D" id="4.10.400.10">
    <property type="entry name" value="Low-density Lipoprotein Receptor"/>
    <property type="match status" value="6"/>
</dbReference>
<proteinExistence type="predicted"/>
<keyword evidence="7 8" id="KW-1015">Disulfide bond</keyword>
<dbReference type="CDD" id="cd00112">
    <property type="entry name" value="LDLa"/>
    <property type="match status" value="5"/>
</dbReference>
<feature type="disulfide bond" evidence="8">
    <location>
        <begin position="257"/>
        <end position="272"/>
    </location>
</feature>
<dbReference type="SUPFAM" id="SSF56487">
    <property type="entry name" value="SRCR-like"/>
    <property type="match status" value="1"/>
</dbReference>
<dbReference type="PROSITE" id="PS01209">
    <property type="entry name" value="LDLRA_1"/>
    <property type="match status" value="2"/>
</dbReference>
<comment type="caution">
    <text evidence="10">The sequence shown here is derived from an EMBL/GenBank/DDBJ whole genome shotgun (WGS) entry which is preliminary data.</text>
</comment>
<dbReference type="InterPro" id="IPR023415">
    <property type="entry name" value="LDLR_class-A_CS"/>
</dbReference>
<evidence type="ECO:0000313" key="10">
    <source>
        <dbReference type="EMBL" id="KAJ8298213.1"/>
    </source>
</evidence>
<feature type="disulfide bond" evidence="8">
    <location>
        <begin position="201"/>
        <end position="213"/>
    </location>
</feature>
<evidence type="ECO:0000256" key="5">
    <source>
        <dbReference type="ARBA" id="ARBA00022989"/>
    </source>
</evidence>
<dbReference type="InterPro" id="IPR002172">
    <property type="entry name" value="LDrepeatLR_classA_rpt"/>
</dbReference>
<sequence>MESFRMENGPKDNQKSAGRKYLILAIINIVTAALLFIVVLTIIIVYEENKQLYIFQNQNATLYTSQNEEWSTSQLQPSRSSQTTFFISERDETVLLSQYDASYSRGFSDSTFYSEHHTMSSHFKEQSLSFSSVVSSYEIYSSMNTPSDGWSPLPSPVISTEFISTEIHSTLPSIITEKTSTFLTSELVTMATAVISSTAVCQSHQYQCKDNTCISSLLVCDGTPNCPDASDESPDCECSVDQFQCKSGQCVLSSHRCDRYRHCLDGTDEANCSNCVGFECGTGLCLWTWTSYCNGVVDCVDLSDEKQCPFKPGFRRCSNGLWIRSEDWCNGLDDCYDNSDETQCRDCEVSEVMCSDYGYCNRQEWLCDGHFDCTNGIDENNCSNCSADQFTCRDYTCVDIYDTCDGVFDCPDGSDEESCVILKGDNSTSGIAVISFRGNSYFICSTYWTKNQSDHICHLTGHEFSKETVSTNISLQVNTTDLLQLRNPVIDLTNSFMQNFKIVTSCDTDTIISVNCMPKAI</sequence>
<feature type="transmembrane region" description="Helical" evidence="9">
    <location>
        <begin position="21"/>
        <end position="46"/>
    </location>
</feature>
<feature type="disulfide bond" evidence="8">
    <location>
        <begin position="293"/>
        <end position="308"/>
    </location>
</feature>
<dbReference type="PROSITE" id="PS50068">
    <property type="entry name" value="LDLRA_2"/>
    <property type="match status" value="6"/>
</dbReference>